<dbReference type="SMART" id="SM00471">
    <property type="entry name" value="HDc"/>
    <property type="match status" value="1"/>
</dbReference>
<dbReference type="EMBL" id="FLUN01000001">
    <property type="protein sequence ID" value="SBW05629.1"/>
    <property type="molecule type" value="Genomic_DNA"/>
</dbReference>
<dbReference type="PROSITE" id="PS50113">
    <property type="entry name" value="PAC"/>
    <property type="match status" value="1"/>
</dbReference>
<dbReference type="PROSITE" id="PS51832">
    <property type="entry name" value="HD_GYP"/>
    <property type="match status" value="1"/>
</dbReference>
<evidence type="ECO:0000259" key="3">
    <source>
        <dbReference type="PROSITE" id="PS50887"/>
    </source>
</evidence>
<evidence type="ECO:0000313" key="5">
    <source>
        <dbReference type="EMBL" id="SBW05629.1"/>
    </source>
</evidence>
<dbReference type="InterPro" id="IPR037522">
    <property type="entry name" value="HD_GYP_dom"/>
</dbReference>
<dbReference type="Gene3D" id="3.30.70.270">
    <property type="match status" value="1"/>
</dbReference>
<dbReference type="GO" id="GO:0016787">
    <property type="term" value="F:hydrolase activity"/>
    <property type="evidence" value="ECO:0007669"/>
    <property type="project" value="UniProtKB-KW"/>
</dbReference>
<dbReference type="Pfam" id="PF13426">
    <property type="entry name" value="PAS_9"/>
    <property type="match status" value="1"/>
</dbReference>
<evidence type="ECO:0000259" key="4">
    <source>
        <dbReference type="PROSITE" id="PS51832"/>
    </source>
</evidence>
<dbReference type="CDD" id="cd01949">
    <property type="entry name" value="GGDEF"/>
    <property type="match status" value="1"/>
</dbReference>
<dbReference type="SMART" id="SM00267">
    <property type="entry name" value="GGDEF"/>
    <property type="match status" value="1"/>
</dbReference>
<accession>A0A212K1Q9</accession>
<dbReference type="CDD" id="cd00130">
    <property type="entry name" value="PAS"/>
    <property type="match status" value="2"/>
</dbReference>
<keyword evidence="5" id="KW-0378">Hydrolase</keyword>
<feature type="domain" description="HD-GYP" evidence="4">
    <location>
        <begin position="555"/>
        <end position="748"/>
    </location>
</feature>
<dbReference type="InterPro" id="IPR029787">
    <property type="entry name" value="Nucleotide_cyclase"/>
</dbReference>
<dbReference type="Gene3D" id="3.30.450.20">
    <property type="entry name" value="PAS domain"/>
    <property type="match status" value="3"/>
</dbReference>
<dbReference type="Pfam" id="PF08448">
    <property type="entry name" value="PAS_4"/>
    <property type="match status" value="1"/>
</dbReference>
<dbReference type="CDD" id="cd00077">
    <property type="entry name" value="HDc"/>
    <property type="match status" value="1"/>
</dbReference>
<feature type="domain" description="PAS" evidence="1">
    <location>
        <begin position="275"/>
        <end position="348"/>
    </location>
</feature>
<name>A0A212K1Q9_9FIRM</name>
<dbReference type="SUPFAM" id="SSF55785">
    <property type="entry name" value="PYP-like sensor domain (PAS domain)"/>
    <property type="match status" value="3"/>
</dbReference>
<feature type="domain" description="PAC" evidence="2">
    <location>
        <begin position="353"/>
        <end position="405"/>
    </location>
</feature>
<dbReference type="InterPro" id="IPR000700">
    <property type="entry name" value="PAS-assoc_C"/>
</dbReference>
<feature type="domain" description="GGDEF" evidence="3">
    <location>
        <begin position="434"/>
        <end position="564"/>
    </location>
</feature>
<dbReference type="PANTHER" id="PTHR45228">
    <property type="entry name" value="CYCLIC DI-GMP PHOSPHODIESTERASE TM_0186-RELATED"/>
    <property type="match status" value="1"/>
</dbReference>
<proteinExistence type="predicted"/>
<dbReference type="SMART" id="SM00091">
    <property type="entry name" value="PAS"/>
    <property type="match status" value="2"/>
</dbReference>
<dbReference type="NCBIfam" id="TIGR00229">
    <property type="entry name" value="sensory_box"/>
    <property type="match status" value="2"/>
</dbReference>
<dbReference type="InterPro" id="IPR000014">
    <property type="entry name" value="PAS"/>
</dbReference>
<evidence type="ECO:0000259" key="2">
    <source>
        <dbReference type="PROSITE" id="PS50113"/>
    </source>
</evidence>
<dbReference type="PROSITE" id="PS50887">
    <property type="entry name" value="GGDEF"/>
    <property type="match status" value="1"/>
</dbReference>
<dbReference type="NCBIfam" id="TIGR00254">
    <property type="entry name" value="GGDEF"/>
    <property type="match status" value="1"/>
</dbReference>
<dbReference type="InterPro" id="IPR052020">
    <property type="entry name" value="Cyclic_di-GMP/3'3'-cGAMP_PDE"/>
</dbReference>
<reference evidence="5" key="1">
    <citation type="submission" date="2016-04" db="EMBL/GenBank/DDBJ databases">
        <authorList>
            <person name="Evans L.H."/>
            <person name="Alamgir A."/>
            <person name="Owens N."/>
            <person name="Weber N.D."/>
            <person name="Virtaneva K."/>
            <person name="Barbian K."/>
            <person name="Babar A."/>
            <person name="Rosenke K."/>
        </authorList>
    </citation>
    <scope>NUCLEOTIDE SEQUENCE</scope>
    <source>
        <strain evidence="5">86</strain>
    </source>
</reference>
<protein>
    <submittedName>
        <fullName evidence="5">Diguanylate cyclase and metal dependent phosphohydrolase</fullName>
    </submittedName>
</protein>
<organism evidence="5">
    <name type="scientific">uncultured Eubacteriales bacterium</name>
    <dbReference type="NCBI Taxonomy" id="172733"/>
    <lineage>
        <taxon>Bacteria</taxon>
        <taxon>Bacillati</taxon>
        <taxon>Bacillota</taxon>
        <taxon>Clostridia</taxon>
        <taxon>Eubacteriales</taxon>
        <taxon>environmental samples</taxon>
    </lineage>
</organism>
<dbReference type="SUPFAM" id="SSF109604">
    <property type="entry name" value="HD-domain/PDEase-like"/>
    <property type="match status" value="1"/>
</dbReference>
<gene>
    <name evidence="5" type="ORF">KL86CLO1_12056</name>
</gene>
<dbReference type="InterPro" id="IPR003607">
    <property type="entry name" value="HD/PDEase_dom"/>
</dbReference>
<sequence>MHESDLQDTPPSGAECPVRLSREALHAIVGLEPVLHHVHDAVSLLEYRGGEYRYLLNNAAHQRLTGCREIEGQELSQVVGAREAAVLKAYYEECIRTGRPVSYEQEFGLEPGKCVLQSEVSLIAGKDGVHYLFCFSKDVSDLKQAQRKNESLSRWLRAMFSQHRAIQMIFEPDTGHIVDANPAACAFFGYTRNELLSMAIQDLNAHPVDLAEEQRQIDETGGSLFTSLPHRLKNGEIRVLDIYSCLIIDEGRRLRYSINFDATDRERLRDELTREKELLRITLQSIGDGVVTTDNDGRVTGLNRVAQELTGWGQSEAQGKPFADILPLTSEVTGQPVDSPIRAALETGQIVGLANHTELASRGGARIPIADSASPIMDEEGQVRGAVMVFRDMSTEKERHRQIEFLSYRDPLTGLYNRRGIEKALDDLDRVKNLPIAVIMGDVNGLKLTNDVFGHTAGDELLKNVADLLRDCCGAESLVARWGGDEFVAFLPRTCIGTVETVIERIRSAPLSINRGELYLSLSLGCAVKEAREKSLLATLGEAEDYMYHQKLLSGKSYRNAIINTLLATLYEKSNETEAHSKRLEESCHTIGRRLRLSSKEMDELSLLALLHDIGKVSIDPDILQKPGPLTPTEWDEMKRHPEIGCRIARASPELSMIADLILAHHERWDGTGYPRGLKGEDIPLPCRILAMADALDAMVHDRVYRSAMSLPEAIRELERNSGSQFDPTLVPLLVDSLRERLEEPLPV</sequence>
<dbReference type="Pfam" id="PF00990">
    <property type="entry name" value="GGDEF"/>
    <property type="match status" value="1"/>
</dbReference>
<dbReference type="InterPro" id="IPR000160">
    <property type="entry name" value="GGDEF_dom"/>
</dbReference>
<evidence type="ECO:0000259" key="1">
    <source>
        <dbReference type="PROSITE" id="PS50112"/>
    </source>
</evidence>
<dbReference type="PROSITE" id="PS50112">
    <property type="entry name" value="PAS"/>
    <property type="match status" value="1"/>
</dbReference>
<dbReference type="Pfam" id="PF13487">
    <property type="entry name" value="HD_5"/>
    <property type="match status" value="1"/>
</dbReference>
<dbReference type="InterPro" id="IPR043128">
    <property type="entry name" value="Rev_trsase/Diguanyl_cyclase"/>
</dbReference>
<dbReference type="InterPro" id="IPR035965">
    <property type="entry name" value="PAS-like_dom_sf"/>
</dbReference>
<dbReference type="Gene3D" id="1.10.3210.10">
    <property type="entry name" value="Hypothetical protein af1432"/>
    <property type="match status" value="1"/>
</dbReference>
<dbReference type="SUPFAM" id="SSF55073">
    <property type="entry name" value="Nucleotide cyclase"/>
    <property type="match status" value="1"/>
</dbReference>
<dbReference type="AlphaFoldDB" id="A0A212K1Q9"/>
<dbReference type="PANTHER" id="PTHR45228:SF1">
    <property type="entry name" value="CYCLIC DI-GMP PHOSPHODIESTERASE TM_0186"/>
    <property type="match status" value="1"/>
</dbReference>
<dbReference type="InterPro" id="IPR013656">
    <property type="entry name" value="PAS_4"/>
</dbReference>